<dbReference type="NCBIfam" id="TIGR03131">
    <property type="entry name" value="malonate_mdcH"/>
    <property type="match status" value="1"/>
</dbReference>
<evidence type="ECO:0000256" key="3">
    <source>
        <dbReference type="ARBA" id="ARBA00023315"/>
    </source>
</evidence>
<dbReference type="RefSeq" id="WP_027219306.1">
    <property type="nucleotide sequence ID" value="NZ_CAXYJC010000002.1"/>
</dbReference>
<name>A0A128I9U4_LEGPN</name>
<dbReference type="InterPro" id="IPR016036">
    <property type="entry name" value="Malonyl_transacylase_ACP-bd"/>
</dbReference>
<accession>A0A128I9U4</accession>
<keyword evidence="3 5" id="KW-0012">Acyltransferase</keyword>
<dbReference type="SUPFAM" id="SSF55048">
    <property type="entry name" value="Probable ACP-binding domain of malonyl-CoA ACP transacylase"/>
    <property type="match status" value="1"/>
</dbReference>
<dbReference type="InterPro" id="IPR017554">
    <property type="entry name" value="Malonate_deCOase_MdcHsu"/>
</dbReference>
<evidence type="ECO:0000256" key="4">
    <source>
        <dbReference type="ARBA" id="ARBA00048462"/>
    </source>
</evidence>
<dbReference type="AlphaFoldDB" id="A0A128I9U4"/>
<evidence type="ECO:0000256" key="2">
    <source>
        <dbReference type="ARBA" id="ARBA00022679"/>
    </source>
</evidence>
<keyword evidence="2 5" id="KW-0808">Transferase</keyword>
<comment type="catalytic activity">
    <reaction evidence="4">
        <text>holo-[ACP] + malonyl-CoA = malonyl-[ACP] + CoA</text>
        <dbReference type="Rhea" id="RHEA:41792"/>
        <dbReference type="Rhea" id="RHEA-COMP:9623"/>
        <dbReference type="Rhea" id="RHEA-COMP:9685"/>
        <dbReference type="ChEBI" id="CHEBI:57287"/>
        <dbReference type="ChEBI" id="CHEBI:57384"/>
        <dbReference type="ChEBI" id="CHEBI:64479"/>
        <dbReference type="ChEBI" id="CHEBI:78449"/>
        <dbReference type="EC" id="2.3.1.39"/>
    </reaction>
</comment>
<dbReference type="InterPro" id="IPR050858">
    <property type="entry name" value="Mal-CoA-ACP_Trans/PKS_FabD"/>
</dbReference>
<dbReference type="InterPro" id="IPR001227">
    <property type="entry name" value="Ac_transferase_dom_sf"/>
</dbReference>
<dbReference type="Gene3D" id="3.40.366.10">
    <property type="entry name" value="Malonyl-Coenzyme A Acyl Carrier Protein, domain 2"/>
    <property type="match status" value="1"/>
</dbReference>
<evidence type="ECO:0000313" key="5">
    <source>
        <dbReference type="EMBL" id="STX80625.1"/>
    </source>
</evidence>
<dbReference type="PANTHER" id="PTHR42681:SF1">
    <property type="entry name" value="MALONYL-COA-ACYL CARRIER PROTEIN TRANSACYLASE, MITOCHONDRIAL"/>
    <property type="match status" value="1"/>
</dbReference>
<dbReference type="GO" id="GO:0004314">
    <property type="term" value="F:[acyl-carrier-protein] S-malonyltransferase activity"/>
    <property type="evidence" value="ECO:0007669"/>
    <property type="project" value="UniProtKB-EC"/>
</dbReference>
<reference evidence="5 6" key="1">
    <citation type="submission" date="2018-06" db="EMBL/GenBank/DDBJ databases">
        <authorList>
            <consortium name="Pathogen Informatics"/>
            <person name="Doyle S."/>
        </authorList>
    </citation>
    <scope>NUCLEOTIDE SEQUENCE [LARGE SCALE GENOMIC DNA]</scope>
    <source>
        <strain evidence="5 6">NCTC12000</strain>
    </source>
</reference>
<dbReference type="EC" id="2.3.1.39" evidence="1"/>
<dbReference type="Gene3D" id="3.30.70.250">
    <property type="entry name" value="Malonyl-CoA ACP transacylase, ACP-binding"/>
    <property type="match status" value="1"/>
</dbReference>
<evidence type="ECO:0000256" key="1">
    <source>
        <dbReference type="ARBA" id="ARBA00013258"/>
    </source>
</evidence>
<protein>
    <recommendedName>
        <fullName evidence="1">[acyl-carrier-protein] S-malonyltransferase</fullName>
        <ecNumber evidence="1">2.3.1.39</ecNumber>
    </recommendedName>
</protein>
<dbReference type="SUPFAM" id="SSF52151">
    <property type="entry name" value="FabD/lysophospholipase-like"/>
    <property type="match status" value="1"/>
</dbReference>
<dbReference type="Proteomes" id="UP000254631">
    <property type="component" value="Unassembled WGS sequence"/>
</dbReference>
<sequence>MKILFLFAGQGYHAESLFDIFQTDKKTINYLKTMSSAAEIDFLQNNLEMTNPYSIQSIIGAYQLTLFSRLQPLFTNHQVDLAGYSLGEISAFLGSINANPRDSFKLFRYRTQLMTSIVDNNIFAEYDLLSVVGKFILEEIQPVIAKHNCYIAIINSAQHVVIGGKISDLRHLITALSQYPISHAKFLGVYLPSHTDFYSDKSKQFQQFLDENYGFYSLKYPVISPLELNKIYNAKQERALLAQELYTTLQWHKVCDLIGEYQYNLIVDLGPGDSMTTILNKANTELFNTPLITASHYNSLKGICNAITSLSSSYQ</sequence>
<dbReference type="GO" id="GO:0006633">
    <property type="term" value="P:fatty acid biosynthetic process"/>
    <property type="evidence" value="ECO:0007669"/>
    <property type="project" value="TreeGrafter"/>
</dbReference>
<dbReference type="EMBL" id="UGOL01000001">
    <property type="protein sequence ID" value="STX80625.1"/>
    <property type="molecule type" value="Genomic_DNA"/>
</dbReference>
<dbReference type="PANTHER" id="PTHR42681">
    <property type="entry name" value="MALONYL-COA-ACYL CARRIER PROTEIN TRANSACYLASE, MITOCHONDRIAL"/>
    <property type="match status" value="1"/>
</dbReference>
<organism evidence="5 6">
    <name type="scientific">Legionella pneumophila</name>
    <dbReference type="NCBI Taxonomy" id="446"/>
    <lineage>
        <taxon>Bacteria</taxon>
        <taxon>Pseudomonadati</taxon>
        <taxon>Pseudomonadota</taxon>
        <taxon>Gammaproteobacteria</taxon>
        <taxon>Legionellales</taxon>
        <taxon>Legionellaceae</taxon>
        <taxon>Legionella</taxon>
    </lineage>
</organism>
<dbReference type="InterPro" id="IPR016035">
    <property type="entry name" value="Acyl_Trfase/lysoPLipase"/>
</dbReference>
<gene>
    <name evidence="5" type="primary">baeC</name>
    <name evidence="5" type="ORF">NCTC12000_02641</name>
</gene>
<evidence type="ECO:0000313" key="6">
    <source>
        <dbReference type="Proteomes" id="UP000254631"/>
    </source>
</evidence>
<proteinExistence type="predicted"/>